<sequence>MKELTTTYYIIMIILTMLCMFDLVETNKINRRVRECPTSESCVD</sequence>
<name>A0A1H2V9M7_9PROT</name>
<dbReference type="EMBL" id="FNNH01000020">
    <property type="protein sequence ID" value="SDW64980.1"/>
    <property type="molecule type" value="Genomic_DNA"/>
</dbReference>
<proteinExistence type="predicted"/>
<reference evidence="3 5" key="2">
    <citation type="submission" date="2019-07" db="EMBL/GenBank/DDBJ databases">
        <title>Active sludge and wastewater microbial communities from Klosterneuburg, Austria.</title>
        <authorList>
            <person name="Wagner M."/>
        </authorList>
    </citation>
    <scope>NUCLEOTIDE SEQUENCE [LARGE SCALE GENOMIC DNA]</scope>
    <source>
        <strain evidence="3 5">Nm2</strain>
    </source>
</reference>
<protein>
    <submittedName>
        <fullName evidence="2">Uncharacterized protein</fullName>
    </submittedName>
</protein>
<evidence type="ECO:0000313" key="2">
    <source>
        <dbReference type="EMBL" id="SDW64980.1"/>
    </source>
</evidence>
<evidence type="ECO:0000313" key="5">
    <source>
        <dbReference type="Proteomes" id="UP000324176"/>
    </source>
</evidence>
<evidence type="ECO:0000256" key="1">
    <source>
        <dbReference type="SAM" id="Phobius"/>
    </source>
</evidence>
<evidence type="ECO:0000313" key="3">
    <source>
        <dbReference type="EMBL" id="TYP90219.1"/>
    </source>
</evidence>
<dbReference type="AlphaFoldDB" id="A0A1H2V9M7"/>
<feature type="transmembrane region" description="Helical" evidence="1">
    <location>
        <begin position="6"/>
        <end position="24"/>
    </location>
</feature>
<keyword evidence="1" id="KW-0812">Transmembrane</keyword>
<dbReference type="EMBL" id="VNHT01000014">
    <property type="protein sequence ID" value="TYP90219.1"/>
    <property type="molecule type" value="Genomic_DNA"/>
</dbReference>
<dbReference type="Proteomes" id="UP000324176">
    <property type="component" value="Unassembled WGS sequence"/>
</dbReference>
<gene>
    <name evidence="3" type="ORF">BCL69_101448</name>
    <name evidence="2" type="ORF">SAMN05421882_102034</name>
</gene>
<keyword evidence="1" id="KW-1133">Transmembrane helix</keyword>
<keyword evidence="1" id="KW-0472">Membrane</keyword>
<evidence type="ECO:0000313" key="4">
    <source>
        <dbReference type="Proteomes" id="UP000183454"/>
    </source>
</evidence>
<dbReference type="Proteomes" id="UP000183454">
    <property type="component" value="Unassembled WGS sequence"/>
</dbReference>
<organism evidence="2 4">
    <name type="scientific">Nitrosomonas communis</name>
    <dbReference type="NCBI Taxonomy" id="44574"/>
    <lineage>
        <taxon>Bacteria</taxon>
        <taxon>Pseudomonadati</taxon>
        <taxon>Pseudomonadota</taxon>
        <taxon>Betaproteobacteria</taxon>
        <taxon>Nitrosomonadales</taxon>
        <taxon>Nitrosomonadaceae</taxon>
        <taxon>Nitrosomonas</taxon>
    </lineage>
</organism>
<accession>A0A1H2V9M7</accession>
<reference evidence="2 4" key="1">
    <citation type="submission" date="2016-10" db="EMBL/GenBank/DDBJ databases">
        <authorList>
            <person name="de Groot N.N."/>
        </authorList>
    </citation>
    <scope>NUCLEOTIDE SEQUENCE [LARGE SCALE GENOMIC DNA]</scope>
    <source>
        <strain evidence="2 4">Nm110</strain>
    </source>
</reference>